<evidence type="ECO:0008006" key="3">
    <source>
        <dbReference type="Google" id="ProtNLM"/>
    </source>
</evidence>
<sequence length="259" mass="29769">MTSPFLFLSLPLELRLDIYSQCNAFTLLMVSHTCLTTYLEINTRPSIHRSSQGVQIYRGTRNRGRAATSTGRWSSIYNQIYLRRAKRKIREACADSPFRKYRSPGKMQQIPLCVPLIDSLSTHRERLLFIKLYGVGGCGLALGADPFGCCDVCFEVDGMEKMFDDEYFGGVRDWENGDQHWCNMCLENYSGRDKRQRHCDCQSCVEDRIRAEVTEEEMKARKKPCRCNECLAEIVRKQKQENRTRASAGKSGYRNPGTN</sequence>
<dbReference type="AlphaFoldDB" id="A0A3N4IJY8"/>
<evidence type="ECO:0000313" key="1">
    <source>
        <dbReference type="EMBL" id="RPA86455.1"/>
    </source>
</evidence>
<accession>A0A3N4IJY8</accession>
<proteinExistence type="predicted"/>
<dbReference type="EMBL" id="ML119649">
    <property type="protein sequence ID" value="RPA86455.1"/>
    <property type="molecule type" value="Genomic_DNA"/>
</dbReference>
<name>A0A3N4IJY8_ASCIM</name>
<organism evidence="1 2">
    <name type="scientific">Ascobolus immersus RN42</name>
    <dbReference type="NCBI Taxonomy" id="1160509"/>
    <lineage>
        <taxon>Eukaryota</taxon>
        <taxon>Fungi</taxon>
        <taxon>Dikarya</taxon>
        <taxon>Ascomycota</taxon>
        <taxon>Pezizomycotina</taxon>
        <taxon>Pezizomycetes</taxon>
        <taxon>Pezizales</taxon>
        <taxon>Ascobolaceae</taxon>
        <taxon>Ascobolus</taxon>
    </lineage>
</organism>
<dbReference type="Proteomes" id="UP000275078">
    <property type="component" value="Unassembled WGS sequence"/>
</dbReference>
<keyword evidence="2" id="KW-1185">Reference proteome</keyword>
<protein>
    <recommendedName>
        <fullName evidence="3">F-box domain-containing protein</fullName>
    </recommendedName>
</protein>
<gene>
    <name evidence="1" type="ORF">BJ508DRAFT_134015</name>
</gene>
<evidence type="ECO:0000313" key="2">
    <source>
        <dbReference type="Proteomes" id="UP000275078"/>
    </source>
</evidence>
<reference evidence="1 2" key="1">
    <citation type="journal article" date="2018" name="Nat. Ecol. Evol.">
        <title>Pezizomycetes genomes reveal the molecular basis of ectomycorrhizal truffle lifestyle.</title>
        <authorList>
            <person name="Murat C."/>
            <person name="Payen T."/>
            <person name="Noel B."/>
            <person name="Kuo A."/>
            <person name="Morin E."/>
            <person name="Chen J."/>
            <person name="Kohler A."/>
            <person name="Krizsan K."/>
            <person name="Balestrini R."/>
            <person name="Da Silva C."/>
            <person name="Montanini B."/>
            <person name="Hainaut M."/>
            <person name="Levati E."/>
            <person name="Barry K.W."/>
            <person name="Belfiori B."/>
            <person name="Cichocki N."/>
            <person name="Clum A."/>
            <person name="Dockter R.B."/>
            <person name="Fauchery L."/>
            <person name="Guy J."/>
            <person name="Iotti M."/>
            <person name="Le Tacon F."/>
            <person name="Lindquist E.A."/>
            <person name="Lipzen A."/>
            <person name="Malagnac F."/>
            <person name="Mello A."/>
            <person name="Molinier V."/>
            <person name="Miyauchi S."/>
            <person name="Poulain J."/>
            <person name="Riccioni C."/>
            <person name="Rubini A."/>
            <person name="Sitrit Y."/>
            <person name="Splivallo R."/>
            <person name="Traeger S."/>
            <person name="Wang M."/>
            <person name="Zifcakova L."/>
            <person name="Wipf D."/>
            <person name="Zambonelli A."/>
            <person name="Paolocci F."/>
            <person name="Nowrousian M."/>
            <person name="Ottonello S."/>
            <person name="Baldrian P."/>
            <person name="Spatafora J.W."/>
            <person name="Henrissat B."/>
            <person name="Nagy L.G."/>
            <person name="Aury J.M."/>
            <person name="Wincker P."/>
            <person name="Grigoriev I.V."/>
            <person name="Bonfante P."/>
            <person name="Martin F.M."/>
        </authorList>
    </citation>
    <scope>NUCLEOTIDE SEQUENCE [LARGE SCALE GENOMIC DNA]</scope>
    <source>
        <strain evidence="1 2">RN42</strain>
    </source>
</reference>